<dbReference type="InterPro" id="IPR037057">
    <property type="entry name" value="DNA_rep_MutH/T2_RE_sf"/>
</dbReference>
<gene>
    <name evidence="6" type="ORF">ATK36_3515</name>
</gene>
<evidence type="ECO:0000259" key="5">
    <source>
        <dbReference type="Pfam" id="PF09126"/>
    </source>
</evidence>
<dbReference type="SUPFAM" id="SSF52980">
    <property type="entry name" value="Restriction endonuclease-like"/>
    <property type="match status" value="1"/>
</dbReference>
<dbReference type="InterPro" id="IPR011335">
    <property type="entry name" value="Restrct_endonuc-II-like"/>
</dbReference>
<evidence type="ECO:0000256" key="4">
    <source>
        <dbReference type="SAM" id="MobiDB-lite"/>
    </source>
</evidence>
<keyword evidence="2 6" id="KW-0255">Endonuclease</keyword>
<dbReference type="AlphaFoldDB" id="A0A2A9FAH6"/>
<keyword evidence="3" id="KW-0378">Hydrolase</keyword>
<accession>A0A2A9FAH6</accession>
<dbReference type="GO" id="GO:0009036">
    <property type="term" value="F:type II site-specific deoxyribonuclease activity"/>
    <property type="evidence" value="ECO:0007669"/>
    <property type="project" value="InterPro"/>
</dbReference>
<dbReference type="GO" id="GO:0009307">
    <property type="term" value="P:DNA restriction-modification system"/>
    <property type="evidence" value="ECO:0007669"/>
    <property type="project" value="InterPro"/>
</dbReference>
<sequence>MTETTSSGQQGLWQEGSAPSADAQLDEVAAEIFKLDPDGHRFAKAIRTSIDLLLDGQHTGRYRWEDLHKTEKTHAGTLIEINIQREFNFSDGVKMDYSINGVDVDCKFSQSMNGWMIPPEAEGHLLLVVWASDRESKWCAGLVRAEAGCLNMKGKGNRDGKRSLNIFGRRQIRWLFRDAQLKENLLVNLPQDDLSAIFSFTKSGQARVNELFRRSLGRVVTRNVVATVAMQDDYMKRVRGNGGARTSLKKEGILILGDYARHVSVARKLHIAEPGPGEFVSVKVRPLRADDDRAPRVILDGQTWVVASPDELASVPAPVLPSVKSQ</sequence>
<evidence type="ECO:0000256" key="1">
    <source>
        <dbReference type="ARBA" id="ARBA00022722"/>
    </source>
</evidence>
<organism evidence="6 7">
    <name type="scientific">Amycolatopsis sulphurea</name>
    <dbReference type="NCBI Taxonomy" id="76022"/>
    <lineage>
        <taxon>Bacteria</taxon>
        <taxon>Bacillati</taxon>
        <taxon>Actinomycetota</taxon>
        <taxon>Actinomycetes</taxon>
        <taxon>Pseudonocardiales</taxon>
        <taxon>Pseudonocardiaceae</taxon>
        <taxon>Amycolatopsis</taxon>
    </lineage>
</organism>
<dbReference type="InterPro" id="IPR036388">
    <property type="entry name" value="WH-like_DNA-bd_sf"/>
</dbReference>
<dbReference type="RefSeq" id="WP_098512509.1">
    <property type="nucleotide sequence ID" value="NZ_JBIAKZ010000030.1"/>
</dbReference>
<name>A0A2A9FAH6_9PSEU</name>
<comment type="caution">
    <text evidence="6">The sequence shown here is derived from an EMBL/GenBank/DDBJ whole genome shotgun (WGS) entry which is preliminary data.</text>
</comment>
<reference evidence="6 7" key="1">
    <citation type="submission" date="2017-10" db="EMBL/GenBank/DDBJ databases">
        <title>Sequencing the genomes of 1000 actinobacteria strains.</title>
        <authorList>
            <person name="Klenk H.-P."/>
        </authorList>
    </citation>
    <scope>NUCLEOTIDE SEQUENCE [LARGE SCALE GENOMIC DNA]</scope>
    <source>
        <strain evidence="6 7">DSM 46092</strain>
    </source>
</reference>
<dbReference type="GO" id="GO:0003677">
    <property type="term" value="F:DNA binding"/>
    <property type="evidence" value="ECO:0007669"/>
    <property type="project" value="InterPro"/>
</dbReference>
<feature type="compositionally biased region" description="Polar residues" evidence="4">
    <location>
        <begin position="1"/>
        <end position="12"/>
    </location>
</feature>
<dbReference type="Pfam" id="PF09126">
    <property type="entry name" value="NaeI"/>
    <property type="match status" value="1"/>
</dbReference>
<protein>
    <submittedName>
        <fullName evidence="6">Restriction endonuclease NaeI</fullName>
    </submittedName>
</protein>
<dbReference type="EMBL" id="PDJK01000002">
    <property type="protein sequence ID" value="PFG48427.1"/>
    <property type="molecule type" value="Genomic_DNA"/>
</dbReference>
<dbReference type="CDD" id="cd22338">
    <property type="entry name" value="NaeI-like"/>
    <property type="match status" value="1"/>
</dbReference>
<dbReference type="Gene3D" id="3.40.600.10">
    <property type="entry name" value="DNA mismatch repair MutH/Restriction endonuclease, type II"/>
    <property type="match status" value="1"/>
</dbReference>
<proteinExistence type="predicted"/>
<evidence type="ECO:0000313" key="7">
    <source>
        <dbReference type="Proteomes" id="UP000243542"/>
    </source>
</evidence>
<feature type="domain" description="Type II restriction enzyme NaeI" evidence="5">
    <location>
        <begin position="27"/>
        <end position="311"/>
    </location>
</feature>
<evidence type="ECO:0000256" key="3">
    <source>
        <dbReference type="ARBA" id="ARBA00022801"/>
    </source>
</evidence>
<feature type="region of interest" description="Disordered" evidence="4">
    <location>
        <begin position="1"/>
        <end position="20"/>
    </location>
</feature>
<keyword evidence="1" id="KW-0540">Nuclease</keyword>
<dbReference type="Proteomes" id="UP000243542">
    <property type="component" value="Unassembled WGS sequence"/>
</dbReference>
<evidence type="ECO:0000256" key="2">
    <source>
        <dbReference type="ARBA" id="ARBA00022759"/>
    </source>
</evidence>
<dbReference type="Gene3D" id="1.10.10.10">
    <property type="entry name" value="Winged helix-like DNA-binding domain superfamily/Winged helix DNA-binding domain"/>
    <property type="match status" value="1"/>
</dbReference>
<keyword evidence="7" id="KW-1185">Reference proteome</keyword>
<evidence type="ECO:0000313" key="6">
    <source>
        <dbReference type="EMBL" id="PFG48427.1"/>
    </source>
</evidence>
<dbReference type="InterPro" id="IPR015210">
    <property type="entry name" value="NaeI"/>
</dbReference>